<dbReference type="EMBL" id="GBXM01060045">
    <property type="protein sequence ID" value="JAH48532.1"/>
    <property type="molecule type" value="Transcribed_RNA"/>
</dbReference>
<protein>
    <submittedName>
        <fullName evidence="1">Uncharacterized protein</fullName>
    </submittedName>
</protein>
<reference evidence="1" key="2">
    <citation type="journal article" date="2015" name="Fish Shellfish Immunol.">
        <title>Early steps in the European eel (Anguilla anguilla)-Vibrio vulnificus interaction in the gills: Role of the RtxA13 toxin.</title>
        <authorList>
            <person name="Callol A."/>
            <person name="Pajuelo D."/>
            <person name="Ebbesson L."/>
            <person name="Teles M."/>
            <person name="MacKenzie S."/>
            <person name="Amaro C."/>
        </authorList>
    </citation>
    <scope>NUCLEOTIDE SEQUENCE</scope>
</reference>
<reference evidence="1" key="1">
    <citation type="submission" date="2014-11" db="EMBL/GenBank/DDBJ databases">
        <authorList>
            <person name="Amaro Gonzalez C."/>
        </authorList>
    </citation>
    <scope>NUCLEOTIDE SEQUENCE</scope>
</reference>
<organism evidence="1">
    <name type="scientific">Anguilla anguilla</name>
    <name type="common">European freshwater eel</name>
    <name type="synonym">Muraena anguilla</name>
    <dbReference type="NCBI Taxonomy" id="7936"/>
    <lineage>
        <taxon>Eukaryota</taxon>
        <taxon>Metazoa</taxon>
        <taxon>Chordata</taxon>
        <taxon>Craniata</taxon>
        <taxon>Vertebrata</taxon>
        <taxon>Euteleostomi</taxon>
        <taxon>Actinopterygii</taxon>
        <taxon>Neopterygii</taxon>
        <taxon>Teleostei</taxon>
        <taxon>Anguilliformes</taxon>
        <taxon>Anguillidae</taxon>
        <taxon>Anguilla</taxon>
    </lineage>
</organism>
<evidence type="ECO:0000313" key="1">
    <source>
        <dbReference type="EMBL" id="JAH48532.1"/>
    </source>
</evidence>
<dbReference type="EMBL" id="GBXM01048612">
    <property type="protein sequence ID" value="JAH59965.1"/>
    <property type="molecule type" value="Transcribed_RNA"/>
</dbReference>
<dbReference type="AlphaFoldDB" id="A0A0E9T511"/>
<proteinExistence type="predicted"/>
<sequence length="34" mass="4042">MRINVRSCHKRHLSPVLIFTQPQKYNCLKTPQTC</sequence>
<name>A0A0E9T511_ANGAN</name>
<accession>A0A0E9T511</accession>